<dbReference type="OrthoDB" id="6140671at2759"/>
<dbReference type="STRING" id="158441.A0A226EK32"/>
<protein>
    <submittedName>
        <fullName evidence="7">Uncharacterized protein</fullName>
    </submittedName>
</protein>
<dbReference type="PANTHER" id="PTHR21284">
    <property type="entry name" value="EG:80H7.2 PROTEIN"/>
    <property type="match status" value="1"/>
</dbReference>
<comment type="subcellular location">
    <subcellularLocation>
        <location evidence="1">Membrane</location>
        <topology evidence="1">Multi-pass membrane protein</topology>
    </subcellularLocation>
</comment>
<dbReference type="GO" id="GO:0005918">
    <property type="term" value="C:septate junction"/>
    <property type="evidence" value="ECO:0007669"/>
    <property type="project" value="TreeGrafter"/>
</dbReference>
<evidence type="ECO:0000313" key="7">
    <source>
        <dbReference type="EMBL" id="OXA57364.1"/>
    </source>
</evidence>
<dbReference type="AlphaFoldDB" id="A0A226EK32"/>
<evidence type="ECO:0000256" key="5">
    <source>
        <dbReference type="SAM" id="MobiDB-lite"/>
    </source>
</evidence>
<dbReference type="GO" id="GO:0035151">
    <property type="term" value="P:regulation of tube size, open tracheal system"/>
    <property type="evidence" value="ECO:0007669"/>
    <property type="project" value="TreeGrafter"/>
</dbReference>
<accession>A0A226EK32</accession>
<feature type="compositionally biased region" description="Gly residues" evidence="5">
    <location>
        <begin position="238"/>
        <end position="249"/>
    </location>
</feature>
<dbReference type="GO" id="GO:0016020">
    <property type="term" value="C:membrane"/>
    <property type="evidence" value="ECO:0007669"/>
    <property type="project" value="UniProtKB-SubCell"/>
</dbReference>
<feature type="transmembrane region" description="Helical" evidence="6">
    <location>
        <begin position="141"/>
        <end position="165"/>
    </location>
</feature>
<feature type="region of interest" description="Disordered" evidence="5">
    <location>
        <begin position="219"/>
        <end position="249"/>
    </location>
</feature>
<keyword evidence="3 6" id="KW-1133">Transmembrane helix</keyword>
<dbReference type="Gene3D" id="1.20.140.150">
    <property type="match status" value="1"/>
</dbReference>
<evidence type="ECO:0000256" key="4">
    <source>
        <dbReference type="ARBA" id="ARBA00023136"/>
    </source>
</evidence>
<dbReference type="GO" id="GO:0019991">
    <property type="term" value="P:septate junction assembly"/>
    <property type="evidence" value="ECO:0007669"/>
    <property type="project" value="TreeGrafter"/>
</dbReference>
<evidence type="ECO:0000256" key="3">
    <source>
        <dbReference type="ARBA" id="ARBA00022989"/>
    </source>
</evidence>
<feature type="transmembrane region" description="Helical" evidence="6">
    <location>
        <begin position="102"/>
        <end position="129"/>
    </location>
</feature>
<name>A0A226EK32_FOLCA</name>
<sequence length="249" mass="28003">MSSYRSHNEKCEIQIPKASSSLVYGGALTFLAGVVLLTAFASPYWLVSWEYTFSPFKKMGLWEFCFDGYRHPNYQFDYLFNGCHWVFSYEFLIIREWLLPGWLMAVQAFMTLALIVSLGTQLILALLVTRWPLQIVLDYEWILTMGSCIGNAICAACILLSISIFGGQYDRRDWLQYPQYNYPSWAYAFAIFSLLVHGVAALILYKEGQEAKERSIEGDGALGLPMHPTGRSGPSSRGFGGGMSNTGSV</sequence>
<evidence type="ECO:0000256" key="1">
    <source>
        <dbReference type="ARBA" id="ARBA00004141"/>
    </source>
</evidence>
<reference evidence="7 8" key="1">
    <citation type="submission" date="2015-12" db="EMBL/GenBank/DDBJ databases">
        <title>The genome of Folsomia candida.</title>
        <authorList>
            <person name="Faddeeva A."/>
            <person name="Derks M.F."/>
            <person name="Anvar Y."/>
            <person name="Smit S."/>
            <person name="Van Straalen N."/>
            <person name="Roelofs D."/>
        </authorList>
    </citation>
    <scope>NUCLEOTIDE SEQUENCE [LARGE SCALE GENOMIC DNA]</scope>
    <source>
        <strain evidence="7 8">VU population</strain>
        <tissue evidence="7">Whole body</tissue>
    </source>
</reference>
<dbReference type="OMA" id="IGFSTHF"/>
<evidence type="ECO:0000256" key="2">
    <source>
        <dbReference type="ARBA" id="ARBA00022692"/>
    </source>
</evidence>
<keyword evidence="4 6" id="KW-0472">Membrane</keyword>
<dbReference type="Pfam" id="PF13903">
    <property type="entry name" value="Claudin_2"/>
    <property type="match status" value="1"/>
</dbReference>
<evidence type="ECO:0000256" key="6">
    <source>
        <dbReference type="SAM" id="Phobius"/>
    </source>
</evidence>
<organism evidence="7 8">
    <name type="scientific">Folsomia candida</name>
    <name type="common">Springtail</name>
    <dbReference type="NCBI Taxonomy" id="158441"/>
    <lineage>
        <taxon>Eukaryota</taxon>
        <taxon>Metazoa</taxon>
        <taxon>Ecdysozoa</taxon>
        <taxon>Arthropoda</taxon>
        <taxon>Hexapoda</taxon>
        <taxon>Collembola</taxon>
        <taxon>Entomobryomorpha</taxon>
        <taxon>Isotomoidea</taxon>
        <taxon>Isotomidae</taxon>
        <taxon>Proisotominae</taxon>
        <taxon>Folsomia</taxon>
    </lineage>
</organism>
<evidence type="ECO:0000313" key="8">
    <source>
        <dbReference type="Proteomes" id="UP000198287"/>
    </source>
</evidence>
<dbReference type="Proteomes" id="UP000198287">
    <property type="component" value="Unassembled WGS sequence"/>
</dbReference>
<proteinExistence type="predicted"/>
<keyword evidence="8" id="KW-1185">Reference proteome</keyword>
<gene>
    <name evidence="7" type="ORF">Fcan01_07588</name>
</gene>
<dbReference type="PANTHER" id="PTHR21284:SF12">
    <property type="entry name" value="EG:80H7.2 PROTEIN"/>
    <property type="match status" value="1"/>
</dbReference>
<keyword evidence="2 6" id="KW-0812">Transmembrane</keyword>
<feature type="transmembrane region" description="Helical" evidence="6">
    <location>
        <begin position="185"/>
        <end position="205"/>
    </location>
</feature>
<comment type="caution">
    <text evidence="7">The sequence shown here is derived from an EMBL/GenBank/DDBJ whole genome shotgun (WGS) entry which is preliminary data.</text>
</comment>
<dbReference type="InterPro" id="IPR004031">
    <property type="entry name" value="PMP22/EMP/MP20/Claudin"/>
</dbReference>
<dbReference type="EMBL" id="LNIX01000003">
    <property type="protein sequence ID" value="OXA57364.1"/>
    <property type="molecule type" value="Genomic_DNA"/>
</dbReference>
<feature type="transmembrane region" description="Helical" evidence="6">
    <location>
        <begin position="21"/>
        <end position="46"/>
    </location>
</feature>